<evidence type="ECO:0000256" key="9">
    <source>
        <dbReference type="ARBA" id="ARBA00023125"/>
    </source>
</evidence>
<dbReference type="SMART" id="SM00382">
    <property type="entry name" value="AAA"/>
    <property type="match status" value="2"/>
</dbReference>
<dbReference type="KEGG" id="str:Sterm_3513"/>
<sequence length="752" mass="83852">MDNIQIINARTNNLKNISLEIPKRKIIVVTGISGSGKSSLVFDTIASQSQRLLSETFSSYIQQLLPHYEQPKVDRISNLPVSIIINQNKITGNARSTVGTITDIYASLRLLFSRIAKPFIGYSMNYSFNSPEGMCPKCKGLGVIKEINIKSLINFEKSLNSGAVQFPTFQSGGWRLTRYTESGNFDNDKKIKEYTSNELSMLLYNTGSSPKSPTKNWHKTARYVGLIPRITKAFIETDNTKYKKDLERILEIRICTECSGTRVNKKVRSAKILNNSISDCVSLSLDELRIFLDKIKEPEVEIILMDLKTKLESLQSLGLSYLTLNRATTTLSGGESQRIKIAKHLNSSLSDILYIFDELSTGLHPEDLTGIIKILYKLKQKGNTIILVDHDPDIIKIADHIINLGEGAGVNGGCVTYQGTYEGLLASDTLTSKALNTSHLLNNKKRNFQEFYELQNVSLNNIKNISIKIPKNAFTVVTGVAGSGKSSLIRHLFKNKFSDAMILDQSPVHSSSRSNILSYLGVFDTIKTLFSKVSSKNISHFSYNGKGACPVCKGKGYIKLDLAFLGDTKQLCEGCRGKRFNNETLSYYYKNKNIDDVLNLTVKEAESFFDDTNSEKLSRMLSCLTMANLDYLKLGQSLDTFSGGELQRLKIAKTLFEKNSKLLILDEPSTGLHESDVQNLLELFFVLVKNGNTLIVLEHNLSIISQAEWIIDLGLYGGVLGGKIIFQGYPGDIIDHPVSLTAKHLKKFLKIK</sequence>
<dbReference type="RefSeq" id="WP_012862930.1">
    <property type="nucleotide sequence ID" value="NC_013517.1"/>
</dbReference>
<dbReference type="GO" id="GO:0005737">
    <property type="term" value="C:cytoplasm"/>
    <property type="evidence" value="ECO:0007669"/>
    <property type="project" value="UniProtKB-SubCell"/>
</dbReference>
<organism evidence="15 16">
    <name type="scientific">Sebaldella termitidis (strain ATCC 33386 / NCTC 11300)</name>
    <dbReference type="NCBI Taxonomy" id="526218"/>
    <lineage>
        <taxon>Bacteria</taxon>
        <taxon>Fusobacteriati</taxon>
        <taxon>Fusobacteriota</taxon>
        <taxon>Fusobacteriia</taxon>
        <taxon>Fusobacteriales</taxon>
        <taxon>Leptotrichiaceae</taxon>
        <taxon>Sebaldella</taxon>
    </lineage>
</organism>
<evidence type="ECO:0000313" key="15">
    <source>
        <dbReference type="EMBL" id="ACZ10348.1"/>
    </source>
</evidence>
<dbReference type="Proteomes" id="UP000000845">
    <property type="component" value="Chromosome"/>
</dbReference>
<dbReference type="CDD" id="cd03270">
    <property type="entry name" value="ABC_UvrA_I"/>
    <property type="match status" value="1"/>
</dbReference>
<comment type="subcellular location">
    <subcellularLocation>
        <location evidence="1">Cytoplasm</location>
    </subcellularLocation>
</comment>
<evidence type="ECO:0000256" key="11">
    <source>
        <dbReference type="ARBA" id="ARBA00038000"/>
    </source>
</evidence>
<dbReference type="GO" id="GO:0003677">
    <property type="term" value="F:DNA binding"/>
    <property type="evidence" value="ECO:0007669"/>
    <property type="project" value="UniProtKB-KW"/>
</dbReference>
<dbReference type="GO" id="GO:0006281">
    <property type="term" value="P:DNA repair"/>
    <property type="evidence" value="ECO:0007669"/>
    <property type="project" value="UniProtKB-KW"/>
</dbReference>
<evidence type="ECO:0000313" key="16">
    <source>
        <dbReference type="Proteomes" id="UP000000845"/>
    </source>
</evidence>
<dbReference type="GO" id="GO:0004518">
    <property type="term" value="F:nuclease activity"/>
    <property type="evidence" value="ECO:0007669"/>
    <property type="project" value="UniProtKB-KW"/>
</dbReference>
<keyword evidence="3" id="KW-0677">Repeat</keyword>
<comment type="similarity">
    <text evidence="11">Belongs to the ABC transporter superfamily. UvrA family.</text>
</comment>
<dbReference type="Pfam" id="PF00005">
    <property type="entry name" value="ABC_tran"/>
    <property type="match status" value="1"/>
</dbReference>
<dbReference type="AlphaFoldDB" id="D1AQT8"/>
<reference evidence="16" key="1">
    <citation type="submission" date="2009-09" db="EMBL/GenBank/DDBJ databases">
        <title>The complete chromosome of Sebaldella termitidis ATCC 33386.</title>
        <authorList>
            <consortium name="US DOE Joint Genome Institute (JGI-PGF)"/>
            <person name="Lucas S."/>
            <person name="Copeland A."/>
            <person name="Lapidus A."/>
            <person name="Glavina del Rio T."/>
            <person name="Dalin E."/>
            <person name="Tice H."/>
            <person name="Bruce D."/>
            <person name="Goodwin L."/>
            <person name="Pitluck S."/>
            <person name="Kyrpides N."/>
            <person name="Mavromatis K."/>
            <person name="Ivanova N."/>
            <person name="Mikhailova N."/>
            <person name="Sims D."/>
            <person name="Meincke L."/>
            <person name="Brettin T."/>
            <person name="Detter J.C."/>
            <person name="Han C."/>
            <person name="Larimer F."/>
            <person name="Land M."/>
            <person name="Hauser L."/>
            <person name="Markowitz V."/>
            <person name="Cheng J.F."/>
            <person name="Hugenholtz P."/>
            <person name="Woyke T."/>
            <person name="Wu D."/>
            <person name="Eisen J.A."/>
        </authorList>
    </citation>
    <scope>NUCLEOTIDE SEQUENCE [LARGE SCALE GENOMIC DNA]</scope>
    <source>
        <strain evidence="16">ATCC 33386 / NCTC 11300</strain>
    </source>
</reference>
<gene>
    <name evidence="15" type="ordered locus">Sterm_3513</name>
</gene>
<dbReference type="Gene3D" id="1.10.8.280">
    <property type="entry name" value="ABC transporter ATPase domain-like"/>
    <property type="match status" value="1"/>
</dbReference>
<evidence type="ECO:0000256" key="6">
    <source>
        <dbReference type="ARBA" id="ARBA00022769"/>
    </source>
</evidence>
<name>D1AQT8_SEBTE</name>
<keyword evidence="16" id="KW-1185">Reference proteome</keyword>
<keyword evidence="2" id="KW-0963">Cytoplasm</keyword>
<evidence type="ECO:0000256" key="5">
    <source>
        <dbReference type="ARBA" id="ARBA00022763"/>
    </source>
</evidence>
<feature type="domain" description="ABC transporter" evidence="14">
    <location>
        <begin position="446"/>
        <end position="746"/>
    </location>
</feature>
<keyword evidence="8" id="KW-0267">Excision nuclease</keyword>
<keyword evidence="7" id="KW-0067">ATP-binding</keyword>
<evidence type="ECO:0000259" key="14">
    <source>
        <dbReference type="PROSITE" id="PS50893"/>
    </source>
</evidence>
<evidence type="ECO:0000256" key="3">
    <source>
        <dbReference type="ARBA" id="ARBA00022737"/>
    </source>
</evidence>
<dbReference type="STRING" id="526218.Sterm_3513"/>
<dbReference type="InterPro" id="IPR003593">
    <property type="entry name" value="AAA+_ATPase"/>
</dbReference>
<dbReference type="GO" id="GO:0005524">
    <property type="term" value="F:ATP binding"/>
    <property type="evidence" value="ECO:0007669"/>
    <property type="project" value="UniProtKB-KW"/>
</dbReference>
<dbReference type="InterPro" id="IPR027417">
    <property type="entry name" value="P-loop_NTPase"/>
</dbReference>
<keyword evidence="6" id="KW-0228">DNA excision</keyword>
<evidence type="ECO:0000256" key="8">
    <source>
        <dbReference type="ARBA" id="ARBA00022881"/>
    </source>
</evidence>
<feature type="domain" description="ABC transporter" evidence="14">
    <location>
        <begin position="1"/>
        <end position="431"/>
    </location>
</feature>
<dbReference type="Gene3D" id="1.20.1580.10">
    <property type="entry name" value="ABC transporter ATPase like domain"/>
    <property type="match status" value="2"/>
</dbReference>
<evidence type="ECO:0000256" key="2">
    <source>
        <dbReference type="ARBA" id="ARBA00022490"/>
    </source>
</evidence>
<evidence type="ECO:0000256" key="4">
    <source>
        <dbReference type="ARBA" id="ARBA00022741"/>
    </source>
</evidence>
<dbReference type="InterPro" id="IPR017871">
    <property type="entry name" value="ABC_transporter-like_CS"/>
</dbReference>
<dbReference type="Gene3D" id="3.40.50.300">
    <property type="entry name" value="P-loop containing nucleotide triphosphate hydrolases"/>
    <property type="match status" value="3"/>
</dbReference>
<dbReference type="PROSITE" id="PS50893">
    <property type="entry name" value="ABC_TRANSPORTER_2"/>
    <property type="match status" value="2"/>
</dbReference>
<keyword evidence="9" id="KW-0238">DNA-binding</keyword>
<keyword evidence="10" id="KW-0234">DNA repair</keyword>
<evidence type="ECO:0000256" key="7">
    <source>
        <dbReference type="ARBA" id="ARBA00022840"/>
    </source>
</evidence>
<reference evidence="15 16" key="2">
    <citation type="journal article" date="2010" name="Stand. Genomic Sci.">
        <title>Complete genome sequence of Sebaldella termitidis type strain (NCTC 11300).</title>
        <authorList>
            <person name="Harmon-Smith M."/>
            <person name="Celia L."/>
            <person name="Chertkov O."/>
            <person name="Lapidus A."/>
            <person name="Copeland A."/>
            <person name="Glavina Del Rio T."/>
            <person name="Nolan M."/>
            <person name="Lucas S."/>
            <person name="Tice H."/>
            <person name="Cheng J.F."/>
            <person name="Han C."/>
            <person name="Detter J.C."/>
            <person name="Bruce D."/>
            <person name="Goodwin L."/>
            <person name="Pitluck S."/>
            <person name="Pati A."/>
            <person name="Liolios K."/>
            <person name="Ivanova N."/>
            <person name="Mavromatis K."/>
            <person name="Mikhailova N."/>
            <person name="Chen A."/>
            <person name="Palaniappan K."/>
            <person name="Land M."/>
            <person name="Hauser L."/>
            <person name="Chang Y.J."/>
            <person name="Jeffries C.D."/>
            <person name="Brettin T."/>
            <person name="Goker M."/>
            <person name="Beck B."/>
            <person name="Bristow J."/>
            <person name="Eisen J.A."/>
            <person name="Markowitz V."/>
            <person name="Hugenholtz P."/>
            <person name="Kyrpides N.C."/>
            <person name="Klenk H.P."/>
            <person name="Chen F."/>
        </authorList>
    </citation>
    <scope>NUCLEOTIDE SEQUENCE [LARGE SCALE GENOMIC DNA]</scope>
    <source>
        <strain evidence="16">ATCC 33386 / NCTC 11300</strain>
    </source>
</reference>
<dbReference type="HOGENOM" id="CLU_001370_2_1_0"/>
<dbReference type="PANTHER" id="PTHR43152:SF3">
    <property type="entry name" value="UVRABC SYSTEM PROTEIN A"/>
    <property type="match status" value="1"/>
</dbReference>
<dbReference type="GO" id="GO:0016887">
    <property type="term" value="F:ATP hydrolysis activity"/>
    <property type="evidence" value="ECO:0007669"/>
    <property type="project" value="InterPro"/>
</dbReference>
<evidence type="ECO:0000256" key="13">
    <source>
        <dbReference type="ARBA" id="ARBA00042156"/>
    </source>
</evidence>
<evidence type="ECO:0000256" key="12">
    <source>
        <dbReference type="ARBA" id="ARBA00039316"/>
    </source>
</evidence>
<protein>
    <recommendedName>
        <fullName evidence="12">UvrABC system protein A</fullName>
    </recommendedName>
    <alternativeName>
        <fullName evidence="13">Excinuclease ABC subunit A</fullName>
    </alternativeName>
</protein>
<dbReference type="PROSITE" id="PS00211">
    <property type="entry name" value="ABC_TRANSPORTER_1"/>
    <property type="match status" value="1"/>
</dbReference>
<dbReference type="PANTHER" id="PTHR43152">
    <property type="entry name" value="UVRABC SYSTEM PROTEIN A"/>
    <property type="match status" value="1"/>
</dbReference>
<dbReference type="eggNOG" id="COG0178">
    <property type="taxonomic scope" value="Bacteria"/>
</dbReference>
<keyword evidence="5" id="KW-0227">DNA damage</keyword>
<dbReference type="InterPro" id="IPR003439">
    <property type="entry name" value="ABC_transporter-like_ATP-bd"/>
</dbReference>
<accession>D1AQT8</accession>
<proteinExistence type="inferred from homology"/>
<dbReference type="EMBL" id="CP001739">
    <property type="protein sequence ID" value="ACZ10348.1"/>
    <property type="molecule type" value="Genomic_DNA"/>
</dbReference>
<dbReference type="SUPFAM" id="SSF52540">
    <property type="entry name" value="P-loop containing nucleoside triphosphate hydrolases"/>
    <property type="match status" value="2"/>
</dbReference>
<keyword evidence="4" id="KW-0547">Nucleotide-binding</keyword>
<evidence type="ECO:0000256" key="1">
    <source>
        <dbReference type="ARBA" id="ARBA00004496"/>
    </source>
</evidence>
<evidence type="ECO:0000256" key="10">
    <source>
        <dbReference type="ARBA" id="ARBA00023204"/>
    </source>
</evidence>